<dbReference type="GO" id="GO:0005634">
    <property type="term" value="C:nucleus"/>
    <property type="evidence" value="ECO:0007669"/>
    <property type="project" value="UniProtKB-SubCell"/>
</dbReference>
<dbReference type="GO" id="GO:0008270">
    <property type="term" value="F:zinc ion binding"/>
    <property type="evidence" value="ECO:0007669"/>
    <property type="project" value="UniProtKB-KW"/>
</dbReference>
<evidence type="ECO:0008006" key="9">
    <source>
        <dbReference type="Google" id="ProtNLM"/>
    </source>
</evidence>
<dbReference type="InterPro" id="IPR052035">
    <property type="entry name" value="ZnF_BED_domain_contain"/>
</dbReference>
<reference evidence="7" key="1">
    <citation type="journal article" date="2019" name="Environ. Microbiol.">
        <title>Fungal ecological strategies reflected in gene transcription - a case study of two litter decomposers.</title>
        <authorList>
            <person name="Barbi F."/>
            <person name="Kohler A."/>
            <person name="Barry K."/>
            <person name="Baskaran P."/>
            <person name="Daum C."/>
            <person name="Fauchery L."/>
            <person name="Ihrmark K."/>
            <person name="Kuo A."/>
            <person name="LaButti K."/>
            <person name="Lipzen A."/>
            <person name="Morin E."/>
            <person name="Grigoriev I.V."/>
            <person name="Henrissat B."/>
            <person name="Lindahl B."/>
            <person name="Martin F."/>
        </authorList>
    </citation>
    <scope>NUCLEOTIDE SEQUENCE</scope>
    <source>
        <strain evidence="7">JB14</strain>
    </source>
</reference>
<dbReference type="PANTHER" id="PTHR46481">
    <property type="entry name" value="ZINC FINGER BED DOMAIN-CONTAINING PROTEIN 4"/>
    <property type="match status" value="1"/>
</dbReference>
<dbReference type="OrthoDB" id="3252425at2759"/>
<comment type="subcellular location">
    <subcellularLocation>
        <location evidence="1">Nucleus</location>
    </subcellularLocation>
</comment>
<organism evidence="7 8">
    <name type="scientific">Gymnopus androsaceus JB14</name>
    <dbReference type="NCBI Taxonomy" id="1447944"/>
    <lineage>
        <taxon>Eukaryota</taxon>
        <taxon>Fungi</taxon>
        <taxon>Dikarya</taxon>
        <taxon>Basidiomycota</taxon>
        <taxon>Agaricomycotina</taxon>
        <taxon>Agaricomycetes</taxon>
        <taxon>Agaricomycetidae</taxon>
        <taxon>Agaricales</taxon>
        <taxon>Marasmiineae</taxon>
        <taxon>Omphalotaceae</taxon>
        <taxon>Gymnopus</taxon>
    </lineage>
</organism>
<dbReference type="SUPFAM" id="SSF53098">
    <property type="entry name" value="Ribonuclease H-like"/>
    <property type="match status" value="1"/>
</dbReference>
<dbReference type="PANTHER" id="PTHR46481:SF10">
    <property type="entry name" value="ZINC FINGER BED DOMAIN-CONTAINING PROTEIN 39"/>
    <property type="match status" value="1"/>
</dbReference>
<evidence type="ECO:0000256" key="5">
    <source>
        <dbReference type="ARBA" id="ARBA00023242"/>
    </source>
</evidence>
<dbReference type="Proteomes" id="UP000799118">
    <property type="component" value="Unassembled WGS sequence"/>
</dbReference>
<dbReference type="AlphaFoldDB" id="A0A6A4GKX2"/>
<dbReference type="EMBL" id="ML769891">
    <property type="protein sequence ID" value="KAE9386311.1"/>
    <property type="molecule type" value="Genomic_DNA"/>
</dbReference>
<evidence type="ECO:0000256" key="1">
    <source>
        <dbReference type="ARBA" id="ARBA00004123"/>
    </source>
</evidence>
<evidence type="ECO:0000256" key="3">
    <source>
        <dbReference type="ARBA" id="ARBA00022771"/>
    </source>
</evidence>
<protein>
    <recommendedName>
        <fullName evidence="9">HAT C-terminal dimerisation domain-containing protein</fullName>
    </recommendedName>
</protein>
<accession>A0A6A4GKX2</accession>
<sequence>MVGKLSELLPAFPGLAAHVRCFAHTINLTAKGVLRPFESKRINGQVNEAEELETIAQDTEIEELQAELKDLEENGEQTRDDLEGFVDVLNEMTEEERQEWNAGVKPIHGALIKTRRISFKIINSPTLLLPRWRTITASTPFENRTLPRDVSTRWNSTYDMLKAFSELKELVIKFTDSSSNGLAEYILTDDEWEAVEGLVSVLKVCNRSFCSSVCSLICY</sequence>
<keyword evidence="3" id="KW-0863">Zinc-finger</keyword>
<evidence type="ECO:0000313" key="8">
    <source>
        <dbReference type="Proteomes" id="UP000799118"/>
    </source>
</evidence>
<evidence type="ECO:0000256" key="4">
    <source>
        <dbReference type="ARBA" id="ARBA00022833"/>
    </source>
</evidence>
<dbReference type="InterPro" id="IPR012337">
    <property type="entry name" value="RNaseH-like_sf"/>
</dbReference>
<keyword evidence="2" id="KW-0479">Metal-binding</keyword>
<proteinExistence type="predicted"/>
<evidence type="ECO:0000313" key="7">
    <source>
        <dbReference type="EMBL" id="KAE9386311.1"/>
    </source>
</evidence>
<keyword evidence="5" id="KW-0539">Nucleus</keyword>
<gene>
    <name evidence="7" type="ORF">BT96DRAFT_839421</name>
</gene>
<evidence type="ECO:0000256" key="2">
    <source>
        <dbReference type="ARBA" id="ARBA00022723"/>
    </source>
</evidence>
<keyword evidence="8" id="KW-1185">Reference proteome</keyword>
<evidence type="ECO:0000256" key="6">
    <source>
        <dbReference type="SAM" id="Coils"/>
    </source>
</evidence>
<keyword evidence="6" id="KW-0175">Coiled coil</keyword>
<feature type="coiled-coil region" evidence="6">
    <location>
        <begin position="42"/>
        <end position="81"/>
    </location>
</feature>
<name>A0A6A4GKX2_9AGAR</name>
<keyword evidence="4" id="KW-0862">Zinc</keyword>